<dbReference type="RefSeq" id="XP_030841766.1">
    <property type="nucleotide sequence ID" value="XM_030985906.1"/>
</dbReference>
<sequence>MFVYSDLWSTEIRSRSSGRYYVIMPTVQAKRDVHILFSTLLVGCEDFPVLFSSEINLVSQQAGLYRSPTMASASSSSSSSSSKGSSGRRPGLVRSFRYVIPHIILISVYLLYLAIGGVVFSVLESPMYNQLSAEENAKMAEALRTKQIILEAYHNASMGIVKLEDGNITALLDSLIDTVNHPDWKAGRQKTLMDGRNWSFPSAMLFSMTTITTIGYGDLVPETVTGKAVCVIYSAIGIPYSFFLLADIGQLLALGFIRLIRWFNLCRSTKRVSKNKSTQTQRRKTTKNLPIRRFRGAMPIVTMKHLQSVRVSADHEDASERREINDRVNGMIVLGTTHEDAPSPNTNNSALDQSCPAICDETPYCNVTTSTTTFDEKKEHLQTKDTTVDPERECKNDKFANDDDEEDYPADEVSLILVFFTLSTYICISALAFSWVENWDYGTAFYFTFITLTTVGFGDIVPEVQYENSRFFFCLLFTVFGLAVTSMCIALIQDRACRAGRRLLGYFDCCIRCSKDIEEQNDSVTTSRDARCKEG</sequence>
<keyword evidence="4 9" id="KW-1133">Transmembrane helix</keyword>
<dbReference type="GeneID" id="105442317"/>
<evidence type="ECO:0000256" key="5">
    <source>
        <dbReference type="ARBA" id="ARBA00023065"/>
    </source>
</evidence>
<feature type="transmembrane region" description="Helical" evidence="9">
    <location>
        <begin position="441"/>
        <end position="460"/>
    </location>
</feature>
<comment type="similarity">
    <text evidence="8">Belongs to the two pore domain potassium channel (TC 1.A.1.8) family.</text>
</comment>
<dbReference type="PANTHER" id="PTHR11003">
    <property type="entry name" value="POTASSIUM CHANNEL, SUBFAMILY K"/>
    <property type="match status" value="1"/>
</dbReference>
<evidence type="ECO:0000256" key="8">
    <source>
        <dbReference type="RuleBase" id="RU003857"/>
    </source>
</evidence>
<dbReference type="Pfam" id="PF07885">
    <property type="entry name" value="Ion_trans_2"/>
    <property type="match status" value="2"/>
</dbReference>
<dbReference type="GO" id="GO:0022841">
    <property type="term" value="F:potassium ion leak channel activity"/>
    <property type="evidence" value="ECO:0000318"/>
    <property type="project" value="GO_Central"/>
</dbReference>
<dbReference type="InParanoid" id="A0A7M7NUN5"/>
<dbReference type="InterPro" id="IPR003280">
    <property type="entry name" value="2pore_dom_K_chnl"/>
</dbReference>
<dbReference type="PRINTS" id="PR01333">
    <property type="entry name" value="2POREKCHANEL"/>
</dbReference>
<feature type="transmembrane region" description="Helical" evidence="9">
    <location>
        <begin position="472"/>
        <end position="492"/>
    </location>
</feature>
<dbReference type="EnsemblMetazoa" id="XM_030985906">
    <property type="protein sequence ID" value="XP_030841766"/>
    <property type="gene ID" value="LOC105442317"/>
</dbReference>
<feature type="transmembrane region" description="Helical" evidence="9">
    <location>
        <begin position="99"/>
        <end position="123"/>
    </location>
</feature>
<feature type="transmembrane region" description="Helical" evidence="9">
    <location>
        <begin position="237"/>
        <end position="260"/>
    </location>
</feature>
<accession>A0A7M7NUN5</accession>
<evidence type="ECO:0000313" key="11">
    <source>
        <dbReference type="EnsemblMetazoa" id="XP_030841766"/>
    </source>
</evidence>
<feature type="domain" description="Potassium channel" evidence="10">
    <location>
        <begin position="196"/>
        <end position="252"/>
    </location>
</feature>
<dbReference type="PANTHER" id="PTHR11003:SF330">
    <property type="entry name" value="POTASSIUM CHANNEL DOMAIN-CONTAINING PROTEIN"/>
    <property type="match status" value="1"/>
</dbReference>
<keyword evidence="6 9" id="KW-0472">Membrane</keyword>
<dbReference type="SUPFAM" id="SSF81324">
    <property type="entry name" value="Voltage-gated potassium channels"/>
    <property type="match status" value="2"/>
</dbReference>
<keyword evidence="12" id="KW-1185">Reference proteome</keyword>
<keyword evidence="3 8" id="KW-0812">Transmembrane</keyword>
<evidence type="ECO:0000256" key="1">
    <source>
        <dbReference type="ARBA" id="ARBA00004141"/>
    </source>
</evidence>
<dbReference type="KEGG" id="spu:105442317"/>
<dbReference type="Proteomes" id="UP000007110">
    <property type="component" value="Unassembled WGS sequence"/>
</dbReference>
<evidence type="ECO:0000256" key="6">
    <source>
        <dbReference type="ARBA" id="ARBA00023136"/>
    </source>
</evidence>
<evidence type="ECO:0000256" key="2">
    <source>
        <dbReference type="ARBA" id="ARBA00022448"/>
    </source>
</evidence>
<comment type="subcellular location">
    <subcellularLocation>
        <location evidence="1">Membrane</location>
        <topology evidence="1">Multi-pass membrane protein</topology>
    </subcellularLocation>
</comment>
<evidence type="ECO:0000256" key="4">
    <source>
        <dbReference type="ARBA" id="ARBA00022989"/>
    </source>
</evidence>
<dbReference type="InterPro" id="IPR013099">
    <property type="entry name" value="K_chnl_dom"/>
</dbReference>
<proteinExistence type="inferred from homology"/>
<dbReference type="GO" id="GO:0071805">
    <property type="term" value="P:potassium ion transmembrane transport"/>
    <property type="evidence" value="ECO:0000318"/>
    <property type="project" value="GO_Central"/>
</dbReference>
<reference evidence="12" key="1">
    <citation type="submission" date="2015-02" db="EMBL/GenBank/DDBJ databases">
        <title>Genome sequencing for Strongylocentrotus purpuratus.</title>
        <authorList>
            <person name="Murali S."/>
            <person name="Liu Y."/>
            <person name="Vee V."/>
            <person name="English A."/>
            <person name="Wang M."/>
            <person name="Skinner E."/>
            <person name="Han Y."/>
            <person name="Muzny D.M."/>
            <person name="Worley K.C."/>
            <person name="Gibbs R.A."/>
        </authorList>
    </citation>
    <scope>NUCLEOTIDE SEQUENCE</scope>
</reference>
<dbReference type="OMA" id="LRSVRHM"/>
<evidence type="ECO:0000313" key="12">
    <source>
        <dbReference type="Proteomes" id="UP000007110"/>
    </source>
</evidence>
<evidence type="ECO:0000259" key="10">
    <source>
        <dbReference type="Pfam" id="PF07885"/>
    </source>
</evidence>
<feature type="transmembrane region" description="Helical" evidence="9">
    <location>
        <begin position="198"/>
        <end position="217"/>
    </location>
</feature>
<dbReference type="Gene3D" id="1.10.287.70">
    <property type="match status" value="1"/>
</dbReference>
<evidence type="ECO:0000256" key="9">
    <source>
        <dbReference type="SAM" id="Phobius"/>
    </source>
</evidence>
<reference evidence="11" key="2">
    <citation type="submission" date="2021-01" db="UniProtKB">
        <authorList>
            <consortium name="EnsemblMetazoa"/>
        </authorList>
    </citation>
    <scope>IDENTIFICATION</scope>
</reference>
<name>A0A7M7NUN5_STRPU</name>
<keyword evidence="5 8" id="KW-0406">Ion transport</keyword>
<protein>
    <recommendedName>
        <fullName evidence="10">Potassium channel domain-containing protein</fullName>
    </recommendedName>
</protein>
<evidence type="ECO:0000256" key="3">
    <source>
        <dbReference type="ARBA" id="ARBA00022692"/>
    </source>
</evidence>
<feature type="transmembrane region" description="Helical" evidence="9">
    <location>
        <begin position="415"/>
        <end position="435"/>
    </location>
</feature>
<dbReference type="GO" id="GO:0015271">
    <property type="term" value="F:outward rectifier potassium channel activity"/>
    <property type="evidence" value="ECO:0000318"/>
    <property type="project" value="GO_Central"/>
</dbReference>
<evidence type="ECO:0000256" key="7">
    <source>
        <dbReference type="ARBA" id="ARBA00023303"/>
    </source>
</evidence>
<dbReference type="OrthoDB" id="297496at2759"/>
<feature type="domain" description="Potassium channel" evidence="10">
    <location>
        <begin position="422"/>
        <end position="494"/>
    </location>
</feature>
<dbReference type="AlphaFoldDB" id="A0A7M7NUN5"/>
<dbReference type="GO" id="GO:0005886">
    <property type="term" value="C:plasma membrane"/>
    <property type="evidence" value="ECO:0000318"/>
    <property type="project" value="GO_Central"/>
</dbReference>
<organism evidence="11 12">
    <name type="scientific">Strongylocentrotus purpuratus</name>
    <name type="common">Purple sea urchin</name>
    <dbReference type="NCBI Taxonomy" id="7668"/>
    <lineage>
        <taxon>Eukaryota</taxon>
        <taxon>Metazoa</taxon>
        <taxon>Echinodermata</taxon>
        <taxon>Eleutherozoa</taxon>
        <taxon>Echinozoa</taxon>
        <taxon>Echinoidea</taxon>
        <taxon>Euechinoidea</taxon>
        <taxon>Echinacea</taxon>
        <taxon>Camarodonta</taxon>
        <taxon>Echinidea</taxon>
        <taxon>Strongylocentrotidae</taxon>
        <taxon>Strongylocentrotus</taxon>
    </lineage>
</organism>
<keyword evidence="7 8" id="KW-0407">Ion channel</keyword>
<keyword evidence="2 8" id="KW-0813">Transport</keyword>